<gene>
    <name evidence="2" type="ORF">BDV98DRAFT_224003</name>
</gene>
<name>A0A5C3QU69_9AGAR</name>
<accession>A0A5C3QU69</accession>
<evidence type="ECO:0000313" key="3">
    <source>
        <dbReference type="Proteomes" id="UP000305067"/>
    </source>
</evidence>
<dbReference type="Proteomes" id="UP000305067">
    <property type="component" value="Unassembled WGS sequence"/>
</dbReference>
<sequence>MLNVDADPDPSSLPSSAQNPSVDNAHHALSLDISEVLSGLHPTPESGPAPSSSSKRKTLSAENPSPAKRSRRTTLSVSYSPRSAQGTEGSITDVDVDDEVLGIGTRIASVGLQIDTGEDIDGLIGPFYYDIKSEARDSVLSMAIDDVGIERSSEDTSNVASRQSSMAIRPARIRRRGRRLSTDLPASARTVTPPLESNQSVKNEEGVGGDQDDDQEMEGDGMD</sequence>
<feature type="compositionally biased region" description="Polar residues" evidence="1">
    <location>
        <begin position="73"/>
        <end position="90"/>
    </location>
</feature>
<feature type="region of interest" description="Disordered" evidence="1">
    <location>
        <begin position="150"/>
        <end position="223"/>
    </location>
</feature>
<protein>
    <submittedName>
        <fullName evidence="2">Uncharacterized protein</fullName>
    </submittedName>
</protein>
<organism evidence="2 3">
    <name type="scientific">Pterulicium gracile</name>
    <dbReference type="NCBI Taxonomy" id="1884261"/>
    <lineage>
        <taxon>Eukaryota</taxon>
        <taxon>Fungi</taxon>
        <taxon>Dikarya</taxon>
        <taxon>Basidiomycota</taxon>
        <taxon>Agaricomycotina</taxon>
        <taxon>Agaricomycetes</taxon>
        <taxon>Agaricomycetidae</taxon>
        <taxon>Agaricales</taxon>
        <taxon>Pleurotineae</taxon>
        <taxon>Pterulaceae</taxon>
        <taxon>Pterulicium</taxon>
    </lineage>
</organism>
<keyword evidence="3" id="KW-1185">Reference proteome</keyword>
<evidence type="ECO:0000256" key="1">
    <source>
        <dbReference type="SAM" id="MobiDB-lite"/>
    </source>
</evidence>
<evidence type="ECO:0000313" key="2">
    <source>
        <dbReference type="EMBL" id="TFL05543.1"/>
    </source>
</evidence>
<feature type="compositionally biased region" description="Acidic residues" evidence="1">
    <location>
        <begin position="210"/>
        <end position="223"/>
    </location>
</feature>
<dbReference type="AlphaFoldDB" id="A0A5C3QU69"/>
<feature type="compositionally biased region" description="Polar residues" evidence="1">
    <location>
        <begin position="155"/>
        <end position="166"/>
    </location>
</feature>
<proteinExistence type="predicted"/>
<reference evidence="2 3" key="1">
    <citation type="journal article" date="2019" name="Nat. Ecol. Evol.">
        <title>Megaphylogeny resolves global patterns of mushroom evolution.</title>
        <authorList>
            <person name="Varga T."/>
            <person name="Krizsan K."/>
            <person name="Foldi C."/>
            <person name="Dima B."/>
            <person name="Sanchez-Garcia M."/>
            <person name="Sanchez-Ramirez S."/>
            <person name="Szollosi G.J."/>
            <person name="Szarkandi J.G."/>
            <person name="Papp V."/>
            <person name="Albert L."/>
            <person name="Andreopoulos W."/>
            <person name="Angelini C."/>
            <person name="Antonin V."/>
            <person name="Barry K.W."/>
            <person name="Bougher N.L."/>
            <person name="Buchanan P."/>
            <person name="Buyck B."/>
            <person name="Bense V."/>
            <person name="Catcheside P."/>
            <person name="Chovatia M."/>
            <person name="Cooper J."/>
            <person name="Damon W."/>
            <person name="Desjardin D."/>
            <person name="Finy P."/>
            <person name="Geml J."/>
            <person name="Haridas S."/>
            <person name="Hughes K."/>
            <person name="Justo A."/>
            <person name="Karasinski D."/>
            <person name="Kautmanova I."/>
            <person name="Kiss B."/>
            <person name="Kocsube S."/>
            <person name="Kotiranta H."/>
            <person name="LaButti K.M."/>
            <person name="Lechner B.E."/>
            <person name="Liimatainen K."/>
            <person name="Lipzen A."/>
            <person name="Lukacs Z."/>
            <person name="Mihaltcheva S."/>
            <person name="Morgado L.N."/>
            <person name="Niskanen T."/>
            <person name="Noordeloos M.E."/>
            <person name="Ohm R.A."/>
            <person name="Ortiz-Santana B."/>
            <person name="Ovrebo C."/>
            <person name="Racz N."/>
            <person name="Riley R."/>
            <person name="Savchenko A."/>
            <person name="Shiryaev A."/>
            <person name="Soop K."/>
            <person name="Spirin V."/>
            <person name="Szebenyi C."/>
            <person name="Tomsovsky M."/>
            <person name="Tulloss R.E."/>
            <person name="Uehling J."/>
            <person name="Grigoriev I.V."/>
            <person name="Vagvolgyi C."/>
            <person name="Papp T."/>
            <person name="Martin F.M."/>
            <person name="Miettinen O."/>
            <person name="Hibbett D.S."/>
            <person name="Nagy L.G."/>
        </authorList>
    </citation>
    <scope>NUCLEOTIDE SEQUENCE [LARGE SCALE GENOMIC DNA]</scope>
    <source>
        <strain evidence="2 3">CBS 309.79</strain>
    </source>
</reference>
<dbReference type="EMBL" id="ML178816">
    <property type="protein sequence ID" value="TFL05543.1"/>
    <property type="molecule type" value="Genomic_DNA"/>
</dbReference>
<feature type="region of interest" description="Disordered" evidence="1">
    <location>
        <begin position="1"/>
        <end position="94"/>
    </location>
</feature>